<gene>
    <name evidence="1" type="ORF">FB45DRAFT_28486</name>
</gene>
<accession>A0AAD7CKL7</accession>
<keyword evidence="2" id="KW-1185">Reference proteome</keyword>
<protein>
    <submittedName>
        <fullName evidence="1">Uncharacterized protein</fullName>
    </submittedName>
</protein>
<dbReference type="AlphaFoldDB" id="A0AAD7CKL7"/>
<evidence type="ECO:0000313" key="2">
    <source>
        <dbReference type="Proteomes" id="UP001221142"/>
    </source>
</evidence>
<dbReference type="EMBL" id="JARKIF010000001">
    <property type="protein sequence ID" value="KAJ7650949.1"/>
    <property type="molecule type" value="Genomic_DNA"/>
</dbReference>
<name>A0AAD7CKL7_9AGAR</name>
<evidence type="ECO:0000313" key="1">
    <source>
        <dbReference type="EMBL" id="KAJ7650949.1"/>
    </source>
</evidence>
<organism evidence="1 2">
    <name type="scientific">Roridomyces roridus</name>
    <dbReference type="NCBI Taxonomy" id="1738132"/>
    <lineage>
        <taxon>Eukaryota</taxon>
        <taxon>Fungi</taxon>
        <taxon>Dikarya</taxon>
        <taxon>Basidiomycota</taxon>
        <taxon>Agaricomycotina</taxon>
        <taxon>Agaricomycetes</taxon>
        <taxon>Agaricomycetidae</taxon>
        <taxon>Agaricales</taxon>
        <taxon>Marasmiineae</taxon>
        <taxon>Mycenaceae</taxon>
        <taxon>Roridomyces</taxon>
    </lineage>
</organism>
<proteinExistence type="predicted"/>
<comment type="caution">
    <text evidence="1">The sequence shown here is derived from an EMBL/GenBank/DDBJ whole genome shotgun (WGS) entry which is preliminary data.</text>
</comment>
<reference evidence="1" key="1">
    <citation type="submission" date="2023-03" db="EMBL/GenBank/DDBJ databases">
        <title>Massive genome expansion in bonnet fungi (Mycena s.s.) driven by repeated elements and novel gene families across ecological guilds.</title>
        <authorList>
            <consortium name="Lawrence Berkeley National Laboratory"/>
            <person name="Harder C.B."/>
            <person name="Miyauchi S."/>
            <person name="Viragh M."/>
            <person name="Kuo A."/>
            <person name="Thoen E."/>
            <person name="Andreopoulos B."/>
            <person name="Lu D."/>
            <person name="Skrede I."/>
            <person name="Drula E."/>
            <person name="Henrissat B."/>
            <person name="Morin E."/>
            <person name="Kohler A."/>
            <person name="Barry K."/>
            <person name="LaButti K."/>
            <person name="Morin E."/>
            <person name="Salamov A."/>
            <person name="Lipzen A."/>
            <person name="Mereny Z."/>
            <person name="Hegedus B."/>
            <person name="Baldrian P."/>
            <person name="Stursova M."/>
            <person name="Weitz H."/>
            <person name="Taylor A."/>
            <person name="Grigoriev I.V."/>
            <person name="Nagy L.G."/>
            <person name="Martin F."/>
            <person name="Kauserud H."/>
        </authorList>
    </citation>
    <scope>NUCLEOTIDE SEQUENCE</scope>
    <source>
        <strain evidence="1">9284</strain>
    </source>
</reference>
<sequence length="234" mass="25922">MHPHLPVELLTDIIALAWNMPLSPQERTLMQTSRLVNSTWAETFDLVSSRDVYITSPASSGRFLGHLISRPMDGLAVRSLTVQIGGSPSHKKDNDTSNTKRTVLIMEAALIDLLDRLDVFDATPNLHHLSVHYLDALCESDLFRRHGLASLPPSITHLELRCSFSGDDSGAAAKFPQRAQRSIRWYAPSIANLAVIGVGDAMTRDMLEACPNTRVLEVDSSCRFEMLNVSILRC</sequence>
<dbReference type="Proteomes" id="UP001221142">
    <property type="component" value="Unassembled WGS sequence"/>
</dbReference>